<dbReference type="InterPro" id="IPR011576">
    <property type="entry name" value="Pyridox_Oxase_N"/>
</dbReference>
<keyword evidence="1" id="KW-0560">Oxidoreductase</keyword>
<feature type="domain" description="Pyridoxamine 5'-phosphate oxidase N-terminal" evidence="2">
    <location>
        <begin position="13"/>
        <end position="97"/>
    </location>
</feature>
<dbReference type="InterPro" id="IPR052019">
    <property type="entry name" value="F420H2_bilvrd_red/Heme_oxyg"/>
</dbReference>
<evidence type="ECO:0000313" key="3">
    <source>
        <dbReference type="EMBL" id="XDQ66578.1"/>
    </source>
</evidence>
<dbReference type="Gene3D" id="2.30.110.10">
    <property type="entry name" value="Electron Transport, Fmn-binding Protein, Chain A"/>
    <property type="match status" value="1"/>
</dbReference>
<dbReference type="PANTHER" id="PTHR35176:SF6">
    <property type="entry name" value="HEME OXYGENASE HI_0854-RELATED"/>
    <property type="match status" value="1"/>
</dbReference>
<dbReference type="RefSeq" id="WP_369263575.1">
    <property type="nucleotide sequence ID" value="NZ_CP163440.1"/>
</dbReference>
<evidence type="ECO:0000259" key="2">
    <source>
        <dbReference type="Pfam" id="PF01243"/>
    </source>
</evidence>
<accession>A0AB39SJR0</accession>
<evidence type="ECO:0000256" key="1">
    <source>
        <dbReference type="ARBA" id="ARBA00023002"/>
    </source>
</evidence>
<dbReference type="GO" id="GO:0016627">
    <property type="term" value="F:oxidoreductase activity, acting on the CH-CH group of donors"/>
    <property type="evidence" value="ECO:0007669"/>
    <property type="project" value="TreeGrafter"/>
</dbReference>
<name>A0AB39SJR0_9ACTN</name>
<dbReference type="SUPFAM" id="SSF50475">
    <property type="entry name" value="FMN-binding split barrel"/>
    <property type="match status" value="1"/>
</dbReference>
<dbReference type="InterPro" id="IPR012349">
    <property type="entry name" value="Split_barrel_FMN-bd"/>
</dbReference>
<dbReference type="AlphaFoldDB" id="A0AB39SJR0"/>
<gene>
    <name evidence="3" type="ORF">AB5J50_40145</name>
</gene>
<dbReference type="GO" id="GO:0005829">
    <property type="term" value="C:cytosol"/>
    <property type="evidence" value="ECO:0007669"/>
    <property type="project" value="TreeGrafter"/>
</dbReference>
<dbReference type="InterPro" id="IPR019920">
    <property type="entry name" value="F420-binding_dom_put"/>
</dbReference>
<dbReference type="EMBL" id="CP163440">
    <property type="protein sequence ID" value="XDQ66578.1"/>
    <property type="molecule type" value="Genomic_DNA"/>
</dbReference>
<organism evidence="3">
    <name type="scientific">Streptomyces sp. R35</name>
    <dbReference type="NCBI Taxonomy" id="3238630"/>
    <lineage>
        <taxon>Bacteria</taxon>
        <taxon>Bacillati</taxon>
        <taxon>Actinomycetota</taxon>
        <taxon>Actinomycetes</taxon>
        <taxon>Kitasatosporales</taxon>
        <taxon>Streptomycetaceae</taxon>
        <taxon>Streptomyces</taxon>
    </lineage>
</organism>
<sequence length="145" mass="15702">MSTTTRYQLTAPVRRALTSGHLAHMVTLNPDGSPQVACVWVGLDEEDRVVSGHLYEQQKIRNLRRDPRVALSMASGAKSPDGMEYHFVAHGTAEVLQGGAVALLGRIAVPYLDAGASWPADRFANATGFVVRVTIDRVTGFGPWD</sequence>
<protein>
    <submittedName>
        <fullName evidence="3">TIGR03618 family F420-dependent PPOX class oxidoreductase</fullName>
    </submittedName>
</protein>
<dbReference type="Pfam" id="PF01243">
    <property type="entry name" value="PNPOx_N"/>
    <property type="match status" value="1"/>
</dbReference>
<dbReference type="GO" id="GO:0070967">
    <property type="term" value="F:coenzyme F420 binding"/>
    <property type="evidence" value="ECO:0007669"/>
    <property type="project" value="TreeGrafter"/>
</dbReference>
<dbReference type="NCBIfam" id="TIGR03618">
    <property type="entry name" value="Rv1155_F420"/>
    <property type="match status" value="1"/>
</dbReference>
<reference evidence="3" key="1">
    <citation type="submission" date="2024-07" db="EMBL/GenBank/DDBJ databases">
        <authorList>
            <person name="Yu S.T."/>
        </authorList>
    </citation>
    <scope>NUCLEOTIDE SEQUENCE</scope>
    <source>
        <strain evidence="3">R35</strain>
    </source>
</reference>
<dbReference type="PANTHER" id="PTHR35176">
    <property type="entry name" value="HEME OXYGENASE HI_0854-RELATED"/>
    <property type="match status" value="1"/>
</dbReference>
<proteinExistence type="predicted"/>